<keyword evidence="3 7" id="KW-0081">Bacteriolytic enzyme</keyword>
<keyword evidence="6 7" id="KW-0326">Glycosidase</keyword>
<gene>
    <name evidence="8" type="ORF">IHV25_01485</name>
</gene>
<dbReference type="CDD" id="cd00737">
    <property type="entry name" value="lyz_endolysin_autolysin"/>
    <property type="match status" value="1"/>
</dbReference>
<keyword evidence="5" id="KW-1035">Host cytoplasm</keyword>
<dbReference type="RefSeq" id="WP_192533192.1">
    <property type="nucleotide sequence ID" value="NZ_JACZHT010000001.1"/>
</dbReference>
<evidence type="ECO:0000256" key="3">
    <source>
        <dbReference type="ARBA" id="ARBA00022638"/>
    </source>
</evidence>
<comment type="caution">
    <text evidence="8">The sequence shown here is derived from an EMBL/GenBank/DDBJ whole genome shotgun (WGS) entry which is preliminary data.</text>
</comment>
<organism evidence="8 9">
    <name type="scientific">Phaeovibrio sulfidiphilus</name>
    <dbReference type="NCBI Taxonomy" id="1220600"/>
    <lineage>
        <taxon>Bacteria</taxon>
        <taxon>Pseudomonadati</taxon>
        <taxon>Pseudomonadota</taxon>
        <taxon>Alphaproteobacteria</taxon>
        <taxon>Rhodospirillales</taxon>
        <taxon>Rhodospirillaceae</taxon>
        <taxon>Phaeovibrio</taxon>
    </lineage>
</organism>
<dbReference type="SUPFAM" id="SSF53955">
    <property type="entry name" value="Lysozyme-like"/>
    <property type="match status" value="1"/>
</dbReference>
<reference evidence="8" key="1">
    <citation type="submission" date="2020-10" db="EMBL/GenBank/DDBJ databases">
        <title>Genome sequence of the unusual species of purple photosynthetic bacteria, Phaeovibrio sulfidiphilus DSM 23193, type strain.</title>
        <authorList>
            <person name="Kyndt J.A."/>
            <person name="Meyer T.E."/>
        </authorList>
    </citation>
    <scope>NUCLEOTIDE SEQUENCE</scope>
    <source>
        <strain evidence="8">DSM 23193</strain>
    </source>
</reference>
<dbReference type="GO" id="GO:0003796">
    <property type="term" value="F:lysozyme activity"/>
    <property type="evidence" value="ECO:0007669"/>
    <property type="project" value="UniProtKB-EC"/>
</dbReference>
<evidence type="ECO:0000313" key="8">
    <source>
        <dbReference type="EMBL" id="MBE1236327.1"/>
    </source>
</evidence>
<comment type="similarity">
    <text evidence="7">Belongs to the glycosyl hydrolase 24 family.</text>
</comment>
<accession>A0A8J6YV57</accession>
<evidence type="ECO:0000256" key="1">
    <source>
        <dbReference type="ARBA" id="ARBA00000632"/>
    </source>
</evidence>
<dbReference type="EC" id="3.2.1.17" evidence="7"/>
<dbReference type="Pfam" id="PF00959">
    <property type="entry name" value="Phage_lysozyme"/>
    <property type="match status" value="1"/>
</dbReference>
<dbReference type="InterPro" id="IPR002196">
    <property type="entry name" value="Glyco_hydro_24"/>
</dbReference>
<dbReference type="Gene3D" id="1.10.530.40">
    <property type="match status" value="1"/>
</dbReference>
<dbReference type="GO" id="GO:0042742">
    <property type="term" value="P:defense response to bacterium"/>
    <property type="evidence" value="ECO:0007669"/>
    <property type="project" value="UniProtKB-KW"/>
</dbReference>
<dbReference type="InterPro" id="IPR034690">
    <property type="entry name" value="Endolysin_T4_type"/>
</dbReference>
<dbReference type="AlphaFoldDB" id="A0A8J6YV57"/>
<name>A0A8J6YV57_9PROT</name>
<dbReference type="InterPro" id="IPR033907">
    <property type="entry name" value="Endolysin_autolysin"/>
</dbReference>
<dbReference type="HAMAP" id="MF_04110">
    <property type="entry name" value="ENDOLYSIN_T4"/>
    <property type="match status" value="1"/>
</dbReference>
<evidence type="ECO:0000256" key="7">
    <source>
        <dbReference type="RuleBase" id="RU003788"/>
    </source>
</evidence>
<evidence type="ECO:0000313" key="9">
    <source>
        <dbReference type="Proteomes" id="UP000631034"/>
    </source>
</evidence>
<evidence type="ECO:0000256" key="5">
    <source>
        <dbReference type="ARBA" id="ARBA00023200"/>
    </source>
</evidence>
<dbReference type="EMBL" id="JACZHT010000001">
    <property type="protein sequence ID" value="MBE1236327.1"/>
    <property type="molecule type" value="Genomic_DNA"/>
</dbReference>
<evidence type="ECO:0000256" key="6">
    <source>
        <dbReference type="ARBA" id="ARBA00023295"/>
    </source>
</evidence>
<dbReference type="PANTHER" id="PTHR38107:SF3">
    <property type="entry name" value="LYSOZYME RRRD-RELATED"/>
    <property type="match status" value="1"/>
</dbReference>
<keyword evidence="9" id="KW-1185">Reference proteome</keyword>
<dbReference type="InterPro" id="IPR051018">
    <property type="entry name" value="Bacteriophage_GH24"/>
</dbReference>
<sequence>MRAVCSAGVDLVKEFEQGPGGGPALHAYLCPAGVWTIGYGHTRTARPGLEITAGQALDLLGRDLEQAGREVERRVSVPLCAPRFAALASFVFNAGAGSFARSTLLRRLNAGEYDAVPGELGRWTRANGRVLPGLVRRRAAEAALWNRCPHAGLDAAGPGERSRPR</sequence>
<dbReference type="Proteomes" id="UP000631034">
    <property type="component" value="Unassembled WGS sequence"/>
</dbReference>
<dbReference type="InterPro" id="IPR023347">
    <property type="entry name" value="Lysozyme_dom_sf"/>
</dbReference>
<comment type="catalytic activity">
    <reaction evidence="1 7">
        <text>Hydrolysis of (1-&gt;4)-beta-linkages between N-acetylmuramic acid and N-acetyl-D-glucosamine residues in a peptidoglycan and between N-acetyl-D-glucosamine residues in chitodextrins.</text>
        <dbReference type="EC" id="3.2.1.17"/>
    </reaction>
</comment>
<dbReference type="InterPro" id="IPR023346">
    <property type="entry name" value="Lysozyme-like_dom_sf"/>
</dbReference>
<proteinExistence type="inferred from homology"/>
<keyword evidence="2 7" id="KW-0929">Antimicrobial</keyword>
<dbReference type="GO" id="GO:0009253">
    <property type="term" value="P:peptidoglycan catabolic process"/>
    <property type="evidence" value="ECO:0007669"/>
    <property type="project" value="InterPro"/>
</dbReference>
<dbReference type="PANTHER" id="PTHR38107">
    <property type="match status" value="1"/>
</dbReference>
<protein>
    <recommendedName>
        <fullName evidence="7">Lysozyme</fullName>
        <ecNumber evidence="7">3.2.1.17</ecNumber>
    </recommendedName>
</protein>
<dbReference type="GO" id="GO:0016998">
    <property type="term" value="P:cell wall macromolecule catabolic process"/>
    <property type="evidence" value="ECO:0007669"/>
    <property type="project" value="InterPro"/>
</dbReference>
<evidence type="ECO:0000256" key="2">
    <source>
        <dbReference type="ARBA" id="ARBA00022529"/>
    </source>
</evidence>
<evidence type="ECO:0000256" key="4">
    <source>
        <dbReference type="ARBA" id="ARBA00022801"/>
    </source>
</evidence>
<dbReference type="GO" id="GO:0031640">
    <property type="term" value="P:killing of cells of another organism"/>
    <property type="evidence" value="ECO:0007669"/>
    <property type="project" value="UniProtKB-KW"/>
</dbReference>
<keyword evidence="4 7" id="KW-0378">Hydrolase</keyword>